<dbReference type="PANTHER" id="PTHR32305:SF15">
    <property type="entry name" value="PROTEIN RHSA-RELATED"/>
    <property type="match status" value="1"/>
</dbReference>
<organism evidence="6 7">
    <name type="scientific">Acetivibrio straminisolvens JCM 21531</name>
    <dbReference type="NCBI Taxonomy" id="1294263"/>
    <lineage>
        <taxon>Bacteria</taxon>
        <taxon>Bacillati</taxon>
        <taxon>Bacillota</taxon>
        <taxon>Clostridia</taxon>
        <taxon>Eubacteriales</taxon>
        <taxon>Oscillospiraceae</taxon>
        <taxon>Acetivibrio</taxon>
    </lineage>
</organism>
<dbReference type="Proteomes" id="UP000019109">
    <property type="component" value="Unassembled WGS sequence"/>
</dbReference>
<evidence type="ECO:0000313" key="7">
    <source>
        <dbReference type="Proteomes" id="UP000019109"/>
    </source>
</evidence>
<dbReference type="InterPro" id="IPR050708">
    <property type="entry name" value="T6SS_VgrG/RHS"/>
</dbReference>
<dbReference type="InterPro" id="IPR022045">
    <property type="entry name" value="TcdB_toxin_mid/N"/>
</dbReference>
<dbReference type="PANTHER" id="PTHR32305">
    <property type="match status" value="1"/>
</dbReference>
<feature type="transmembrane region" description="Helical" evidence="2">
    <location>
        <begin position="1153"/>
        <end position="1178"/>
    </location>
</feature>
<evidence type="ECO:0000259" key="3">
    <source>
        <dbReference type="Pfam" id="PF12255"/>
    </source>
</evidence>
<keyword evidence="1" id="KW-0677">Repeat</keyword>
<dbReference type="Pfam" id="PF25023">
    <property type="entry name" value="TEN_YD-shell"/>
    <property type="match status" value="2"/>
</dbReference>
<dbReference type="InterPro" id="IPR056823">
    <property type="entry name" value="TEN-like_YD-shell"/>
</dbReference>
<keyword evidence="2" id="KW-0472">Membrane</keyword>
<dbReference type="Pfam" id="PF12255">
    <property type="entry name" value="TcdB_toxin_midC"/>
    <property type="match status" value="1"/>
</dbReference>
<feature type="domain" description="Teneurin-like YD-shell" evidence="5">
    <location>
        <begin position="769"/>
        <end position="1076"/>
    </location>
</feature>
<reference evidence="6" key="1">
    <citation type="journal article" date="2014" name="Genome Announc.">
        <title>Draft Genome Sequence of Clostridium straminisolvens Strain JCM 21531T, Isolated from a Cellulose-Degrading Bacterial Community.</title>
        <authorList>
            <person name="Yuki M."/>
            <person name="Oshima K."/>
            <person name="Suda W."/>
            <person name="Sakamoto M."/>
            <person name="Kitamura K."/>
            <person name="Iida T."/>
            <person name="Hattori M."/>
            <person name="Ohkuma M."/>
        </authorList>
    </citation>
    <scope>NUCLEOTIDE SEQUENCE [LARGE SCALE GENOMIC DNA]</scope>
    <source>
        <strain evidence="6">JCM 21531</strain>
    </source>
</reference>
<name>W4V468_9FIRM</name>
<feature type="domain" description="Insecticide toxin TcdB middle/C-terminal" evidence="3">
    <location>
        <begin position="116"/>
        <end position="201"/>
    </location>
</feature>
<evidence type="ECO:0008006" key="8">
    <source>
        <dbReference type="Google" id="ProtNLM"/>
    </source>
</evidence>
<dbReference type="InterPro" id="IPR022044">
    <property type="entry name" value="TcdB_toxin_mid/C"/>
</dbReference>
<evidence type="ECO:0000259" key="5">
    <source>
        <dbReference type="Pfam" id="PF25023"/>
    </source>
</evidence>
<dbReference type="Pfam" id="PF12256">
    <property type="entry name" value="TcdB_toxin_midN"/>
    <property type="match status" value="1"/>
</dbReference>
<keyword evidence="7" id="KW-1185">Reference proteome</keyword>
<dbReference type="OrthoDB" id="9771173at2"/>
<dbReference type="AlphaFoldDB" id="W4V468"/>
<dbReference type="EMBL" id="BAVR01000008">
    <property type="protein sequence ID" value="GAE87628.1"/>
    <property type="molecule type" value="Genomic_DNA"/>
</dbReference>
<keyword evidence="2" id="KW-0812">Transmembrane</keyword>
<evidence type="ECO:0000256" key="1">
    <source>
        <dbReference type="ARBA" id="ARBA00022737"/>
    </source>
</evidence>
<dbReference type="InterPro" id="IPR022385">
    <property type="entry name" value="Rhs_assc_core"/>
</dbReference>
<dbReference type="Gene3D" id="2.180.10.10">
    <property type="entry name" value="RHS repeat-associated core"/>
    <property type="match status" value="2"/>
</dbReference>
<sequence>MGLKTSISYSVSTLESQRDVSIGKPWNTFLPFPVQVVSAIVSTDLITGVQTVNRYRYHDGHYEGSDMEFAGFGSVEVIEKGDDSVPSMITKNHHHLGCNEKEISISLPQKEKFRLKCLRGKLLKTEVCGLDKDGKEILYYTTESKWDTKVLNTSDGREFTVPLLTETRTMHFDKDAEVFRINSIENLEYDKYGNVLLQQQKAFNPHEPSDSKTLNTRIFYAVSSEERFVNKPSRVIQTDESGRVVSLTLRYYDNMPEGLVGTKGLITNQEFLALDDETVRNIYSEDIPDFESLGYHRKDGEEGWWAFGTSYQTEDIEGVYTGRVINSFGDVTEIIFGSNRIYPEKILDAMGNSITASFDLRANKLKTLTDANGCTIEEKYDALGRLLYTVEPGTNAQYPTVKYKYITDSLPVCILIEKRPVNNSPETICHKLFLDGSGNVIEERIIRKDHEYVQRSYVMSSRGLVKEQFLPFIAAGKDYRKPQSVDSIKLVYDALGRPLKITNPDGTVRSMEYSGNTVYIYDEEDNREEGSSLHSGTPQKNVYDATGRICEVSLNLSNRFISTKYTYDIKGDLIGVYRPEGSKTTFVYDLSGNPVAVISDQTGMSVFVNDAMGIVREKRNGKGDKVLFSYDSLGRLKEIRNGKTAEQTAQYTYHDTNNPCQDLSANLNYTLGRAVRVVHQGGEEIYEYDELGRIIKKTISSKYLPSRQLVFDYSYRADGQLSSITYPALSPGSGRRKILYEYDREGRLLAIPGFVSRICYNARGQRTEVHYNNGVRTVYTYDDRNLRLISSVTEDSKGNLIDEFIYQYDFVGNIVKIDSRDEKISTDYSYDDLYRLTGAVTKSGLRWTYEYNDLSDITFKSDIGELLYDSNGNVCKAGNDLFDFNEIGQLISSSMGEFSYDSSGKLISAVRGNERVDMTYDHQGRRIALSYKGPDKTTEILTPDEMIYIEDNIMYILIFDGNLCIARVREDNGATVYLHHNHLGSTSKVTAADGSILQSVYYDPFGAIIENIVAVGAKEVRILFSGNEYDFFTGLLYMSSRYYCPKIARFITPDTIVPDLYNPMAWNRYSYVLNNPLKYTDPTGHFWKEIGDWFKENWKVIAAAVAVVAVVVISVVTFGAGLIGVGALVAVGAGMAIGGVVGGIAASKAGGDILLGVLSGMALGGAAALAGAAIGAGITA</sequence>
<feature type="domain" description="Teneurin-like YD-shell" evidence="5">
    <location>
        <begin position="610"/>
        <end position="750"/>
    </location>
</feature>
<dbReference type="STRING" id="1294263.JCM21531_1014"/>
<evidence type="ECO:0000313" key="6">
    <source>
        <dbReference type="EMBL" id="GAE87628.1"/>
    </source>
</evidence>
<keyword evidence="2" id="KW-1133">Transmembrane helix</keyword>
<feature type="transmembrane region" description="Helical" evidence="2">
    <location>
        <begin position="1098"/>
        <end position="1118"/>
    </location>
</feature>
<proteinExistence type="predicted"/>
<comment type="caution">
    <text evidence="6">The sequence shown here is derived from an EMBL/GenBank/DDBJ whole genome shotgun (WGS) entry which is preliminary data.</text>
</comment>
<evidence type="ECO:0000256" key="2">
    <source>
        <dbReference type="SAM" id="Phobius"/>
    </source>
</evidence>
<gene>
    <name evidence="6" type="ORF">JCM21531_1014</name>
</gene>
<dbReference type="NCBIfam" id="TIGR03696">
    <property type="entry name" value="Rhs_assc_core"/>
    <property type="match status" value="1"/>
</dbReference>
<feature type="domain" description="Insecticide toxin TcdB middle/N-terminal" evidence="4">
    <location>
        <begin position="1"/>
        <end position="96"/>
    </location>
</feature>
<evidence type="ECO:0000259" key="4">
    <source>
        <dbReference type="Pfam" id="PF12256"/>
    </source>
</evidence>
<feature type="transmembrane region" description="Helical" evidence="2">
    <location>
        <begin position="1125"/>
        <end position="1147"/>
    </location>
</feature>
<accession>W4V468</accession>
<protein>
    <recommendedName>
        <fullName evidence="8">Rhs family protein</fullName>
    </recommendedName>
</protein>